<accession>A0A143WQD5</accession>
<gene>
    <name evidence="6" type="primary">hisA</name>
    <name evidence="6" type="ORF">PMARG_TP00128</name>
</gene>
<dbReference type="InterPro" id="IPR006062">
    <property type="entry name" value="His_biosynth"/>
</dbReference>
<dbReference type="AlphaFoldDB" id="A0A143WQD5"/>
<dbReference type="InterPro" id="IPR011060">
    <property type="entry name" value="RibuloseP-bd_barrel"/>
</dbReference>
<dbReference type="InterPro" id="IPR044524">
    <property type="entry name" value="Isoase_HisA-like"/>
</dbReference>
<dbReference type="GO" id="GO:0003949">
    <property type="term" value="F:1-(5-phosphoribosyl)-5-[(5-phosphoribosylamino)methylideneamino]imidazole-4-carboxamide isomerase activity"/>
    <property type="evidence" value="ECO:0007669"/>
    <property type="project" value="UniProtKB-EC"/>
</dbReference>
<dbReference type="InterPro" id="IPR013785">
    <property type="entry name" value="Aldolase_TIM"/>
</dbReference>
<dbReference type="GO" id="GO:0000162">
    <property type="term" value="P:L-tryptophan biosynthetic process"/>
    <property type="evidence" value="ECO:0007669"/>
    <property type="project" value="TreeGrafter"/>
</dbReference>
<dbReference type="Pfam" id="PF00977">
    <property type="entry name" value="His_biosynth"/>
    <property type="match status" value="1"/>
</dbReference>
<evidence type="ECO:0000256" key="3">
    <source>
        <dbReference type="ARBA" id="ARBA00023102"/>
    </source>
</evidence>
<protein>
    <submittedName>
        <fullName evidence="6">1-(5-phosphoribosyl)-5-[(5-phosphoribosylamino)methylideneamino] imidazole-4-carboxamide isomerase</fullName>
        <ecNumber evidence="6">5.3.1.16</ecNumber>
    </submittedName>
</protein>
<evidence type="ECO:0000313" key="7">
    <source>
        <dbReference type="Proteomes" id="UP000075222"/>
    </source>
</evidence>
<organism evidence="6 7">
    <name type="scientific">Tremblaya princeps</name>
    <dbReference type="NCBI Taxonomy" id="189385"/>
    <lineage>
        <taxon>Bacteria</taxon>
        <taxon>Pseudomonadati</taxon>
        <taxon>Pseudomonadota</taxon>
        <taxon>Betaproteobacteria</taxon>
        <taxon>Candidatus Tremblayella</taxon>
    </lineage>
</organism>
<sequence length="250" mass="25755">MCQLPEMEAVVILVPAIDVRRGYCARLLNGSPTMPTVVRAAFREAERLALLRARRVHIVDLDGAMGSTRSAVARLLCRRLSATGSAAQVGGGARSISAVEHYLRCGASCVVLGTAAVLRPWFLLSACAEFPGNIALAKDVRHGASLTHGWLRLGGVPVCRASLLQNHGGQIGTAITDATSDGTMQGIMAQAGAFHAGATPAVIGGGLSCAEELAGLLRAGRALASCVICGSAAYGGHMPHWPPSARPMVG</sequence>
<evidence type="ECO:0000313" key="6">
    <source>
        <dbReference type="EMBL" id="CUX76518.1"/>
    </source>
</evidence>
<dbReference type="PANTHER" id="PTHR43090">
    <property type="entry name" value="1-(5-PHOSPHORIBOSYL)-5-[(5-PHOSPHORIBOSYLAMINO)METHYLIDENEAMINO] IMIDAZOLE-4-CARBOXAMIDE ISOMERASE"/>
    <property type="match status" value="1"/>
</dbReference>
<proteinExistence type="inferred from homology"/>
<dbReference type="GO" id="GO:0005737">
    <property type="term" value="C:cytoplasm"/>
    <property type="evidence" value="ECO:0007669"/>
    <property type="project" value="TreeGrafter"/>
</dbReference>
<keyword evidence="3 5" id="KW-0368">Histidine biosynthesis</keyword>
<evidence type="ECO:0000256" key="4">
    <source>
        <dbReference type="ARBA" id="ARBA00029440"/>
    </source>
</evidence>
<dbReference type="Proteomes" id="UP000075222">
    <property type="component" value="Chromosome I"/>
</dbReference>
<comment type="similarity">
    <text evidence="1 5">Belongs to the HisA/HisF family.</text>
</comment>
<dbReference type="GO" id="GO:0000105">
    <property type="term" value="P:L-histidine biosynthetic process"/>
    <property type="evidence" value="ECO:0007669"/>
    <property type="project" value="UniProtKB-KW"/>
</dbReference>
<dbReference type="Gene3D" id="3.20.20.70">
    <property type="entry name" value="Aldolase class I"/>
    <property type="match status" value="1"/>
</dbReference>
<comment type="pathway">
    <text evidence="4">Amino-acid biosynthesis.</text>
</comment>
<dbReference type="SUPFAM" id="SSF51366">
    <property type="entry name" value="Ribulose-phoshate binding barrel"/>
    <property type="match status" value="1"/>
</dbReference>
<name>A0A143WQD5_TREPR</name>
<keyword evidence="6" id="KW-0413">Isomerase</keyword>
<keyword evidence="2 5" id="KW-0028">Amino-acid biosynthesis</keyword>
<dbReference type="PANTHER" id="PTHR43090:SF2">
    <property type="entry name" value="1-(5-PHOSPHORIBOSYL)-5-[(5-PHOSPHORIBOSYLAMINO)METHYLIDENEAMINO] IMIDAZOLE-4-CARBOXAMIDE ISOMERASE"/>
    <property type="match status" value="1"/>
</dbReference>
<evidence type="ECO:0000256" key="2">
    <source>
        <dbReference type="ARBA" id="ARBA00022605"/>
    </source>
</evidence>
<dbReference type="EMBL" id="LN998829">
    <property type="protein sequence ID" value="CUX76518.1"/>
    <property type="molecule type" value="Genomic_DNA"/>
</dbReference>
<dbReference type="PATRIC" id="fig|189385.7.peg.150"/>
<reference evidence="7" key="1">
    <citation type="submission" date="2016-01" db="EMBL/GenBank/DDBJ databases">
        <authorList>
            <person name="Husnik F."/>
        </authorList>
    </citation>
    <scope>NUCLEOTIDE SEQUENCE [LARGE SCALE GENOMIC DNA]</scope>
</reference>
<evidence type="ECO:0000256" key="5">
    <source>
        <dbReference type="RuleBase" id="RU003657"/>
    </source>
</evidence>
<evidence type="ECO:0000256" key="1">
    <source>
        <dbReference type="ARBA" id="ARBA00009667"/>
    </source>
</evidence>
<dbReference type="EC" id="5.3.1.16" evidence="6"/>